<dbReference type="EMBL" id="MRCC01000026">
    <property type="protein sequence ID" value="OKH21527.1"/>
    <property type="molecule type" value="Genomic_DNA"/>
</dbReference>
<evidence type="ECO:0000259" key="2">
    <source>
        <dbReference type="Pfam" id="PF05227"/>
    </source>
</evidence>
<dbReference type="InterPro" id="IPR007891">
    <property type="entry name" value="CHASE3"/>
</dbReference>
<proteinExistence type="predicted"/>
<keyword evidence="1" id="KW-0472">Membrane</keyword>
<organism evidence="3 4">
    <name type="scientific">Chroogloeocystis siderophila 5.2 s.c.1</name>
    <dbReference type="NCBI Taxonomy" id="247279"/>
    <lineage>
        <taxon>Bacteria</taxon>
        <taxon>Bacillati</taxon>
        <taxon>Cyanobacteriota</taxon>
        <taxon>Cyanophyceae</taxon>
        <taxon>Oscillatoriophycideae</taxon>
        <taxon>Chroococcales</taxon>
        <taxon>Chroococcaceae</taxon>
        <taxon>Chroogloeocystis</taxon>
    </lineage>
</organism>
<gene>
    <name evidence="3" type="ORF">NIES1031_21740</name>
</gene>
<reference evidence="3 4" key="1">
    <citation type="submission" date="2016-11" db="EMBL/GenBank/DDBJ databases">
        <title>Draft Genome Sequences of Nine Cyanobacterial Strains from Diverse Habitats.</title>
        <authorList>
            <person name="Zhu T."/>
            <person name="Hou S."/>
            <person name="Lu X."/>
            <person name="Hess W.R."/>
        </authorList>
    </citation>
    <scope>NUCLEOTIDE SEQUENCE [LARGE SCALE GENOMIC DNA]</scope>
    <source>
        <strain evidence="3 4">5.2 s.c.1</strain>
    </source>
</reference>
<evidence type="ECO:0000313" key="4">
    <source>
        <dbReference type="Proteomes" id="UP000185984"/>
    </source>
</evidence>
<protein>
    <recommendedName>
        <fullName evidence="2">CHASE3 domain-containing protein</fullName>
    </recommendedName>
</protein>
<dbReference type="CDD" id="cd19410">
    <property type="entry name" value="HK9-like_sensor"/>
    <property type="match status" value="1"/>
</dbReference>
<feature type="domain" description="CHASE3" evidence="2">
    <location>
        <begin position="47"/>
        <end position="149"/>
    </location>
</feature>
<evidence type="ECO:0000313" key="3">
    <source>
        <dbReference type="EMBL" id="OKH21527.1"/>
    </source>
</evidence>
<dbReference type="RefSeq" id="WP_073551532.1">
    <property type="nucleotide sequence ID" value="NZ_CAWMVK010000019.1"/>
</dbReference>
<dbReference type="STRING" id="247279.NIES1031_21740"/>
<dbReference type="Pfam" id="PF05227">
    <property type="entry name" value="CHASE3"/>
    <property type="match status" value="1"/>
</dbReference>
<dbReference type="OrthoDB" id="9790669at2"/>
<dbReference type="Proteomes" id="UP000185984">
    <property type="component" value="Unassembled WGS sequence"/>
</dbReference>
<keyword evidence="4" id="KW-1185">Reference proteome</keyword>
<name>A0A1U7HD59_9CHRO</name>
<accession>A0A1U7HD59</accession>
<evidence type="ECO:0000256" key="1">
    <source>
        <dbReference type="SAM" id="Phobius"/>
    </source>
</evidence>
<dbReference type="AlphaFoldDB" id="A0A1U7HD59"/>
<comment type="caution">
    <text evidence="3">The sequence shown here is derived from an EMBL/GenBank/DDBJ whole genome shotgun (WGS) entry which is preliminary data.</text>
</comment>
<keyword evidence="1" id="KW-0812">Transmembrane</keyword>
<sequence length="155" mass="17838">MIRRQKIKQGSSFLKNVAAGFGLTSLILIIISIVSYRNLNGLIRTYNQAINSHKILEKLEAVVSQMKDVETGQRGYVITGQDNYLEPYNAATVSVTQQLKELRYLIGNNPKYQQHLKKLELLIKQRIAVSQYVIDTRKKFDFETAKKLNSKKMQF</sequence>
<feature type="transmembrane region" description="Helical" evidence="1">
    <location>
        <begin position="12"/>
        <end position="36"/>
    </location>
</feature>
<keyword evidence="1" id="KW-1133">Transmembrane helix</keyword>